<dbReference type="EMBL" id="BGZK01000262">
    <property type="protein sequence ID" value="GBP32619.1"/>
    <property type="molecule type" value="Genomic_DNA"/>
</dbReference>
<evidence type="ECO:0000313" key="6">
    <source>
        <dbReference type="EMBL" id="GBP32619.1"/>
    </source>
</evidence>
<dbReference type="STRING" id="151549.A0A4C1V282"/>
<dbReference type="PANTHER" id="PTHR11452:SF83">
    <property type="entry name" value="ALPHA-GALACTOSIDASE"/>
    <property type="match status" value="1"/>
</dbReference>
<dbReference type="GO" id="GO:0005737">
    <property type="term" value="C:cytoplasm"/>
    <property type="evidence" value="ECO:0007669"/>
    <property type="project" value="TreeGrafter"/>
</dbReference>
<dbReference type="OrthoDB" id="5795902at2759"/>
<dbReference type="InterPro" id="IPR017853">
    <property type="entry name" value="GH"/>
</dbReference>
<dbReference type="SUPFAM" id="SSF51445">
    <property type="entry name" value="(Trans)glycosidases"/>
    <property type="match status" value="1"/>
</dbReference>
<dbReference type="AlphaFoldDB" id="A0A4C1V282"/>
<keyword evidence="2 4" id="KW-0378">Hydrolase</keyword>
<reference evidence="6 7" key="1">
    <citation type="journal article" date="2019" name="Commun. Biol.">
        <title>The bagworm genome reveals a unique fibroin gene that provides high tensile strength.</title>
        <authorList>
            <person name="Kono N."/>
            <person name="Nakamura H."/>
            <person name="Ohtoshi R."/>
            <person name="Tomita M."/>
            <person name="Numata K."/>
            <person name="Arakawa K."/>
        </authorList>
    </citation>
    <scope>NUCLEOTIDE SEQUENCE [LARGE SCALE GENOMIC DNA]</scope>
</reference>
<sequence>MLTILVLLQFFGEVKLLNNGLALTPPMGWMSWGYYMCIVDCDKHRDNCLNEKLILSVVDEFYTKGYQEAGYEYIIIDDCWSEKERSNLGTLVPDHKRFPRGMKYIADYIHSKGLKFGLYTSAGQKTCMGYPGSRNHLELDAKTFASWDVDYVKFDGCFVDEAYLNRGSNSGSSAQKAYVIASAPRQL</sequence>
<dbReference type="InterPro" id="IPR002241">
    <property type="entry name" value="Glyco_hydro_27"/>
</dbReference>
<feature type="chain" id="PRO_5020040363" description="Alpha-galactosidase" evidence="5">
    <location>
        <begin position="17"/>
        <end position="187"/>
    </location>
</feature>
<keyword evidence="3 4" id="KW-0326">Glycosidase</keyword>
<dbReference type="InterPro" id="IPR000111">
    <property type="entry name" value="Glyco_hydro_27/36_CS"/>
</dbReference>
<accession>A0A4C1V282</accession>
<comment type="caution">
    <text evidence="6">The sequence shown here is derived from an EMBL/GenBank/DDBJ whole genome shotgun (WGS) entry which is preliminary data.</text>
</comment>
<evidence type="ECO:0000256" key="4">
    <source>
        <dbReference type="RuleBase" id="RU361168"/>
    </source>
</evidence>
<gene>
    <name evidence="6" type="primary">GLA</name>
    <name evidence="6" type="ORF">EVAR_25980_1</name>
</gene>
<feature type="signal peptide" evidence="5">
    <location>
        <begin position="1"/>
        <end position="16"/>
    </location>
</feature>
<evidence type="ECO:0000256" key="3">
    <source>
        <dbReference type="ARBA" id="ARBA00023295"/>
    </source>
</evidence>
<dbReference type="Gene3D" id="3.20.20.70">
    <property type="entry name" value="Aldolase class I"/>
    <property type="match status" value="1"/>
</dbReference>
<evidence type="ECO:0000313" key="7">
    <source>
        <dbReference type="Proteomes" id="UP000299102"/>
    </source>
</evidence>
<dbReference type="Proteomes" id="UP000299102">
    <property type="component" value="Unassembled WGS sequence"/>
</dbReference>
<dbReference type="PROSITE" id="PS00512">
    <property type="entry name" value="ALPHA_GALACTOSIDASE"/>
    <property type="match status" value="1"/>
</dbReference>
<dbReference type="CDD" id="cd14792">
    <property type="entry name" value="GH27"/>
    <property type="match status" value="1"/>
</dbReference>
<keyword evidence="7" id="KW-1185">Reference proteome</keyword>
<dbReference type="PANTHER" id="PTHR11452">
    <property type="entry name" value="ALPHA-GALACTOSIDASE/ALPHA-N-ACETYLGALACTOSAMINIDASE"/>
    <property type="match status" value="1"/>
</dbReference>
<evidence type="ECO:0000256" key="5">
    <source>
        <dbReference type="SAM" id="SignalP"/>
    </source>
</evidence>
<comment type="similarity">
    <text evidence="1 4">Belongs to the glycosyl hydrolase 27 family.</text>
</comment>
<proteinExistence type="inferred from homology"/>
<dbReference type="EC" id="3.2.1.-" evidence="4"/>
<comment type="subunit">
    <text evidence="4">Homodimer.</text>
</comment>
<keyword evidence="4" id="KW-1015">Disulfide bond</keyword>
<keyword evidence="5" id="KW-0732">Signal</keyword>
<dbReference type="Pfam" id="PF16499">
    <property type="entry name" value="Melibiase_2"/>
    <property type="match status" value="1"/>
</dbReference>
<dbReference type="InterPro" id="IPR013785">
    <property type="entry name" value="Aldolase_TIM"/>
</dbReference>
<protein>
    <recommendedName>
        <fullName evidence="4">Alpha-galactosidase</fullName>
        <ecNumber evidence="4">3.2.1.-</ecNumber>
    </recommendedName>
</protein>
<name>A0A4C1V282_EUMVA</name>
<evidence type="ECO:0000256" key="2">
    <source>
        <dbReference type="ARBA" id="ARBA00022801"/>
    </source>
</evidence>
<dbReference type="GO" id="GO:0004557">
    <property type="term" value="F:alpha-galactosidase activity"/>
    <property type="evidence" value="ECO:0007669"/>
    <property type="project" value="TreeGrafter"/>
</dbReference>
<dbReference type="GO" id="GO:0009311">
    <property type="term" value="P:oligosaccharide metabolic process"/>
    <property type="evidence" value="ECO:0007669"/>
    <property type="project" value="TreeGrafter"/>
</dbReference>
<organism evidence="6 7">
    <name type="scientific">Eumeta variegata</name>
    <name type="common">Bagworm moth</name>
    <name type="synonym">Eumeta japonica</name>
    <dbReference type="NCBI Taxonomy" id="151549"/>
    <lineage>
        <taxon>Eukaryota</taxon>
        <taxon>Metazoa</taxon>
        <taxon>Ecdysozoa</taxon>
        <taxon>Arthropoda</taxon>
        <taxon>Hexapoda</taxon>
        <taxon>Insecta</taxon>
        <taxon>Pterygota</taxon>
        <taxon>Neoptera</taxon>
        <taxon>Endopterygota</taxon>
        <taxon>Lepidoptera</taxon>
        <taxon>Glossata</taxon>
        <taxon>Ditrysia</taxon>
        <taxon>Tineoidea</taxon>
        <taxon>Psychidae</taxon>
        <taxon>Oiketicinae</taxon>
        <taxon>Eumeta</taxon>
    </lineage>
</organism>
<evidence type="ECO:0000256" key="1">
    <source>
        <dbReference type="ARBA" id="ARBA00009743"/>
    </source>
</evidence>
<dbReference type="GO" id="GO:0016139">
    <property type="term" value="P:glycoside catabolic process"/>
    <property type="evidence" value="ECO:0007669"/>
    <property type="project" value="TreeGrafter"/>
</dbReference>
<dbReference type="PRINTS" id="PR00740">
    <property type="entry name" value="GLHYDRLASE27"/>
</dbReference>